<evidence type="ECO:0000256" key="1">
    <source>
        <dbReference type="SAM" id="MobiDB-lite"/>
    </source>
</evidence>
<dbReference type="GeneID" id="10798254"/>
<feature type="region of interest" description="Disordered" evidence="1">
    <location>
        <begin position="29"/>
        <end position="53"/>
    </location>
</feature>
<dbReference type="KEGG" id="hxa:Halxa_3305"/>
<dbReference type="OrthoDB" id="242771at2157"/>
<feature type="region of interest" description="Disordered" evidence="1">
    <location>
        <begin position="193"/>
        <end position="229"/>
    </location>
</feature>
<dbReference type="RefSeq" id="WP_013880807.1">
    <property type="nucleotide sequence ID" value="NC_015666.1"/>
</dbReference>
<dbReference type="Proteomes" id="UP000006794">
    <property type="component" value="Chromosome"/>
</dbReference>
<dbReference type="STRING" id="797210.Halxa_3305"/>
<dbReference type="EMBL" id="CP002839">
    <property type="protein sequence ID" value="AEH37917.1"/>
    <property type="molecule type" value="Genomic_DNA"/>
</dbReference>
<dbReference type="eggNOG" id="arCOG08152">
    <property type="taxonomic scope" value="Archaea"/>
</dbReference>
<dbReference type="AlphaFoldDB" id="F8D825"/>
<accession>F8D825</accession>
<protein>
    <submittedName>
        <fullName evidence="2">Uncharacterized protein</fullName>
    </submittedName>
</protein>
<reference evidence="2 3" key="1">
    <citation type="journal article" date="2012" name="Stand. Genomic Sci.">
        <title>Complete genome sequence of Halopiger xanaduensis type strain (SH-6(T)).</title>
        <authorList>
            <person name="Anderson I."/>
            <person name="Tindall B.J."/>
            <person name="Rohde M."/>
            <person name="Lucas S."/>
            <person name="Han J."/>
            <person name="Lapidus A."/>
            <person name="Cheng J.F."/>
            <person name="Goodwin L."/>
            <person name="Pitluck S."/>
            <person name="Peters L."/>
            <person name="Pati A."/>
            <person name="Mikhailova N."/>
            <person name="Pagani I."/>
            <person name="Teshima H."/>
            <person name="Han C."/>
            <person name="Tapia R."/>
            <person name="Land M."/>
            <person name="Woyke T."/>
            <person name="Klenk H.P."/>
            <person name="Kyrpides N."/>
            <person name="Ivanova N."/>
        </authorList>
    </citation>
    <scope>NUCLEOTIDE SEQUENCE [LARGE SCALE GENOMIC DNA]</scope>
    <source>
        <strain evidence="3">DSM 18323 / JCM 14033 / SH-6</strain>
    </source>
</reference>
<keyword evidence="3" id="KW-1185">Reference proteome</keyword>
<organism evidence="2 3">
    <name type="scientific">Halopiger xanaduensis (strain DSM 18323 / JCM 14033 / SH-6)</name>
    <dbReference type="NCBI Taxonomy" id="797210"/>
    <lineage>
        <taxon>Archaea</taxon>
        <taxon>Methanobacteriati</taxon>
        <taxon>Methanobacteriota</taxon>
        <taxon>Stenosarchaea group</taxon>
        <taxon>Halobacteria</taxon>
        <taxon>Halobacteriales</taxon>
        <taxon>Natrialbaceae</taxon>
        <taxon>Halopiger</taxon>
    </lineage>
</organism>
<dbReference type="HOGENOM" id="CLU_103228_0_0_2"/>
<evidence type="ECO:0000313" key="3">
    <source>
        <dbReference type="Proteomes" id="UP000006794"/>
    </source>
</evidence>
<sequence>MPSTTVSRRRLLAVGSGCLSLAIAGCAGESESESTVEGKGSDEPTGESTVESTHEYESLFVRSDGDGHFIYRDEERANEAAETSDADGASSRPYIRSPLFVVDEDDADALRIETDATRADEIRAFVAETDFESESIVIDQRTIEDCYRRHIEGIRAGGSFHTDYCQSLKGPMTPCEAGKEVMEAVILRVHRPYNEAPSSRSSSESHSCPGSIAARDRTRNEGEEEDDDE</sequence>
<feature type="compositionally biased region" description="Low complexity" evidence="1">
    <location>
        <begin position="198"/>
        <end position="211"/>
    </location>
</feature>
<evidence type="ECO:0000313" key="2">
    <source>
        <dbReference type="EMBL" id="AEH37917.1"/>
    </source>
</evidence>
<proteinExistence type="predicted"/>
<name>F8D825_HALXS</name>
<gene>
    <name evidence="2" type="ordered locus">Halxa_3305</name>
</gene>